<feature type="transmembrane region" description="Helical" evidence="1">
    <location>
        <begin position="65"/>
        <end position="88"/>
    </location>
</feature>
<keyword evidence="1" id="KW-0472">Membrane</keyword>
<dbReference type="EMBL" id="AQPX01000020">
    <property type="protein sequence ID" value="EON71904.1"/>
    <property type="molecule type" value="Genomic_DNA"/>
</dbReference>
<dbReference type="eggNOG" id="ENOG5032Z5S">
    <property type="taxonomic scope" value="Bacteria"/>
</dbReference>
<feature type="transmembrane region" description="Helical" evidence="1">
    <location>
        <begin position="29"/>
        <end position="53"/>
    </location>
</feature>
<evidence type="ECO:0000256" key="1">
    <source>
        <dbReference type="SAM" id="Phobius"/>
    </source>
</evidence>
<organism evidence="2 3">
    <name type="scientific">Lysinibacillus sphaericus OT4b.31</name>
    <dbReference type="NCBI Taxonomy" id="1285586"/>
    <lineage>
        <taxon>Bacteria</taxon>
        <taxon>Bacillati</taxon>
        <taxon>Bacillota</taxon>
        <taxon>Bacilli</taxon>
        <taxon>Bacillales</taxon>
        <taxon>Bacillaceae</taxon>
        <taxon>Lysinibacillus</taxon>
    </lineage>
</organism>
<sequence>MKVLIIASTIAVPTLMLYLQYLSDRFRLFFNVVAIISSIIFGCIAATSIYQIIVDDAVFMTTIHAIFLNPLFLVVGSYIGMFIIYRLLLLTVDEKKHPAGM</sequence>
<dbReference type="AlphaFoldDB" id="R7ZD02"/>
<accession>R7ZD02</accession>
<dbReference type="PATRIC" id="fig|1285586.5.peg.2700"/>
<evidence type="ECO:0000313" key="3">
    <source>
        <dbReference type="Proteomes" id="UP000013911"/>
    </source>
</evidence>
<feature type="transmembrane region" description="Helical" evidence="1">
    <location>
        <begin position="6"/>
        <end position="22"/>
    </location>
</feature>
<reference evidence="2 3" key="1">
    <citation type="submission" date="2013-04" db="EMBL/GenBank/DDBJ databases">
        <title>Draft genome of the heavy metal tolerant bacterium Lysinibacillus sphaericus strain OT4b.31.</title>
        <authorList>
            <person name="Pena-Montenegro T.D."/>
            <person name="Dussan J."/>
        </authorList>
    </citation>
    <scope>NUCLEOTIDE SEQUENCE [LARGE SCALE GENOMIC DNA]</scope>
    <source>
        <strain evidence="2 3">OT4b.31</strain>
    </source>
</reference>
<gene>
    <name evidence="2" type="ORF">H131_13208</name>
</gene>
<evidence type="ECO:0000313" key="2">
    <source>
        <dbReference type="EMBL" id="EON71904.1"/>
    </source>
</evidence>
<dbReference type="OrthoDB" id="2382012at2"/>
<proteinExistence type="predicted"/>
<comment type="caution">
    <text evidence="2">The sequence shown here is derived from an EMBL/GenBank/DDBJ whole genome shotgun (WGS) entry which is preliminary data.</text>
</comment>
<keyword evidence="1" id="KW-1133">Transmembrane helix</keyword>
<keyword evidence="1" id="KW-0812">Transmembrane</keyword>
<dbReference type="HOGENOM" id="CLU_179282_0_0_9"/>
<protein>
    <submittedName>
        <fullName evidence="2">Transposase</fullName>
    </submittedName>
</protein>
<dbReference type="Proteomes" id="UP000013911">
    <property type="component" value="Unassembled WGS sequence"/>
</dbReference>
<name>R7ZD02_LYSSH</name>